<dbReference type="SUPFAM" id="SSF48264">
    <property type="entry name" value="Cytochrome P450"/>
    <property type="match status" value="1"/>
</dbReference>
<keyword evidence="3" id="KW-0812">Transmembrane</keyword>
<keyword evidence="3" id="KW-1133">Transmembrane helix</keyword>
<dbReference type="InterPro" id="IPR036396">
    <property type="entry name" value="Cyt_P450_sf"/>
</dbReference>
<evidence type="ECO:0000313" key="5">
    <source>
        <dbReference type="Proteomes" id="UP000663814"/>
    </source>
</evidence>
<comment type="caution">
    <text evidence="4">The sequence shown here is derived from an EMBL/GenBank/DDBJ whole genome shotgun (WGS) entry which is preliminary data.</text>
</comment>
<evidence type="ECO:0000256" key="1">
    <source>
        <dbReference type="ARBA" id="ARBA00001971"/>
    </source>
</evidence>
<evidence type="ECO:0000256" key="3">
    <source>
        <dbReference type="SAM" id="Phobius"/>
    </source>
</evidence>
<dbReference type="RefSeq" id="WP_205310124.1">
    <property type="nucleotide sequence ID" value="NZ_JAERPS020000001.1"/>
</dbReference>
<dbReference type="Proteomes" id="UP000663814">
    <property type="component" value="Unassembled WGS sequence"/>
</dbReference>
<feature type="transmembrane region" description="Helical" evidence="3">
    <location>
        <begin position="190"/>
        <end position="213"/>
    </location>
</feature>
<dbReference type="PROSITE" id="PS00086">
    <property type="entry name" value="CYTOCHROME_P450"/>
    <property type="match status" value="1"/>
</dbReference>
<sequence length="348" mass="38679">MVRTKTKIMDVKGCINILKDPAYVVPEYGPFFHELEAATGLEFTQLKSVFTLNLFALNGVEHQQQRKVIANYLRKNTLQSFRSSFSAIVAQEFGLLSGNEIDLYPCCEILSYRCVYAYLGVNEKYHTKYLECLDTLRRLVTFGNPKKVKDYVRAETALTTLSELLFNADGLHDSSLVFGMGTELPDKAELFAIVVVLLAGSGALASTLANMILQFGIQDNAGRQKILATDNYPLLIECLLFTCGGTKEVFRTLGNDTSTVFHLDIDAASQSFSAKHDTVDCANLSGWGNLAFGAGMHRCVGEKLARLILEVAVESLLNKWPNLSVLGYDRTAFFLGSERKDLWCRLHP</sequence>
<organism evidence="4 5">
    <name type="scientific">Rheinheimera maricola</name>
    <dbReference type="NCBI Taxonomy" id="2793282"/>
    <lineage>
        <taxon>Bacteria</taxon>
        <taxon>Pseudomonadati</taxon>
        <taxon>Pseudomonadota</taxon>
        <taxon>Gammaproteobacteria</taxon>
        <taxon>Chromatiales</taxon>
        <taxon>Chromatiaceae</taxon>
        <taxon>Rheinheimera</taxon>
    </lineage>
</organism>
<name>A0ABS7X463_9GAMM</name>
<evidence type="ECO:0000256" key="2">
    <source>
        <dbReference type="ARBA" id="ARBA00010617"/>
    </source>
</evidence>
<dbReference type="PANTHER" id="PTHR46696:SF1">
    <property type="entry name" value="CYTOCHROME P450 YJIB-RELATED"/>
    <property type="match status" value="1"/>
</dbReference>
<dbReference type="PANTHER" id="PTHR46696">
    <property type="entry name" value="P450, PUTATIVE (EUROFUNG)-RELATED"/>
    <property type="match status" value="1"/>
</dbReference>
<reference evidence="4 5" key="1">
    <citation type="submission" date="2020-12" db="EMBL/GenBank/DDBJ databases">
        <authorList>
            <person name="Ruan W."/>
            <person name="Khan S.A."/>
            <person name="Jeon C.O."/>
        </authorList>
    </citation>
    <scope>NUCLEOTIDE SEQUENCE [LARGE SCALE GENOMIC DNA]</scope>
    <source>
        <strain evidence="4 5">MA-13</strain>
    </source>
</reference>
<evidence type="ECO:0000313" key="4">
    <source>
        <dbReference type="EMBL" id="MBZ9610338.1"/>
    </source>
</evidence>
<reference evidence="4 5" key="2">
    <citation type="submission" date="2021-08" db="EMBL/GenBank/DDBJ databases">
        <title>Rheinheimera aquimaris sp. nov., isolated from seawater of the East Sea in Korea.</title>
        <authorList>
            <person name="Kim K.H."/>
            <person name="Wenting R."/>
            <person name="Kim K.R."/>
            <person name="Jeon C.O."/>
        </authorList>
    </citation>
    <scope>NUCLEOTIDE SEQUENCE [LARGE SCALE GENOMIC DNA]</scope>
    <source>
        <strain evidence="4 5">MA-13</strain>
    </source>
</reference>
<dbReference type="InterPro" id="IPR017972">
    <property type="entry name" value="Cyt_P450_CS"/>
</dbReference>
<comment type="similarity">
    <text evidence="2">Belongs to the cytochrome P450 family.</text>
</comment>
<keyword evidence="3" id="KW-0472">Membrane</keyword>
<gene>
    <name evidence="4" type="ORF">I4W93_001890</name>
</gene>
<comment type="cofactor">
    <cofactor evidence="1">
        <name>heme</name>
        <dbReference type="ChEBI" id="CHEBI:30413"/>
    </cofactor>
</comment>
<dbReference type="EMBL" id="JAERPS020000001">
    <property type="protein sequence ID" value="MBZ9610338.1"/>
    <property type="molecule type" value="Genomic_DNA"/>
</dbReference>
<accession>A0ABS7X463</accession>
<dbReference type="Gene3D" id="1.10.630.10">
    <property type="entry name" value="Cytochrome P450"/>
    <property type="match status" value="2"/>
</dbReference>
<proteinExistence type="inferred from homology"/>
<protein>
    <submittedName>
        <fullName evidence="4">Cytochrome P450</fullName>
    </submittedName>
</protein>
<keyword evidence="5" id="KW-1185">Reference proteome</keyword>